<feature type="coiled-coil region" evidence="1">
    <location>
        <begin position="32"/>
        <end position="101"/>
    </location>
</feature>
<keyword evidence="4" id="KW-1185">Reference proteome</keyword>
<feature type="region of interest" description="Disordered" evidence="2">
    <location>
        <begin position="169"/>
        <end position="202"/>
    </location>
</feature>
<reference evidence="3 4" key="1">
    <citation type="submission" date="2015-09" db="EMBL/GenBank/DDBJ databases">
        <title>Host preference determinants of Valsa canker pathogens revealed by comparative genomics.</title>
        <authorList>
            <person name="Yin Z."/>
            <person name="Huang L."/>
        </authorList>
    </citation>
    <scope>NUCLEOTIDE SEQUENCE [LARGE SCALE GENOMIC DNA]</scope>
    <source>
        <strain evidence="3 4">03-1</strain>
    </source>
</reference>
<evidence type="ECO:0000313" key="4">
    <source>
        <dbReference type="Proteomes" id="UP000283895"/>
    </source>
</evidence>
<feature type="compositionally biased region" description="Basic and acidic residues" evidence="2">
    <location>
        <begin position="185"/>
        <end position="195"/>
    </location>
</feature>
<evidence type="ECO:0000313" key="3">
    <source>
        <dbReference type="EMBL" id="ROW01977.1"/>
    </source>
</evidence>
<dbReference type="EMBL" id="LKEA01000018">
    <property type="protein sequence ID" value="ROW01977.1"/>
    <property type="molecule type" value="Genomic_DNA"/>
</dbReference>
<evidence type="ECO:0000256" key="2">
    <source>
        <dbReference type="SAM" id="MobiDB-lite"/>
    </source>
</evidence>
<evidence type="ECO:0000256" key="1">
    <source>
        <dbReference type="SAM" id="Coils"/>
    </source>
</evidence>
<organism evidence="3 4">
    <name type="scientific">Cytospora schulzeri</name>
    <dbReference type="NCBI Taxonomy" id="448051"/>
    <lineage>
        <taxon>Eukaryota</taxon>
        <taxon>Fungi</taxon>
        <taxon>Dikarya</taxon>
        <taxon>Ascomycota</taxon>
        <taxon>Pezizomycotina</taxon>
        <taxon>Sordariomycetes</taxon>
        <taxon>Sordariomycetidae</taxon>
        <taxon>Diaporthales</taxon>
        <taxon>Cytosporaceae</taxon>
        <taxon>Cytospora</taxon>
    </lineage>
</organism>
<protein>
    <submittedName>
        <fullName evidence="3">Uncharacterized protein</fullName>
    </submittedName>
</protein>
<sequence>MDVNFEHVDAPEVLREYLTVSQMEVRALVNQRNALLREVKTQAARIKMLEETNAEMKGRYESAEAARDRTETAKVSLQEQIASLQDGNASLQDENASLKEKTMSLLDSRNALGRELQEEQSLRWKGDRARESLERDLTEKDLELSDALDENEKLRIDIRLTTYAKEQVEKSMDSMKTASAAIEGENEKLRAELRNRSAARQS</sequence>
<accession>A0A423WF10</accession>
<dbReference type="Proteomes" id="UP000283895">
    <property type="component" value="Unassembled WGS sequence"/>
</dbReference>
<keyword evidence="1" id="KW-0175">Coiled coil</keyword>
<proteinExistence type="predicted"/>
<dbReference type="AlphaFoldDB" id="A0A423WF10"/>
<gene>
    <name evidence="3" type="ORF">VMCG_05648</name>
</gene>
<comment type="caution">
    <text evidence="3">The sequence shown here is derived from an EMBL/GenBank/DDBJ whole genome shotgun (WGS) entry which is preliminary data.</text>
</comment>
<name>A0A423WF10_9PEZI</name>